<dbReference type="GO" id="GO:0016616">
    <property type="term" value="F:oxidoreductase activity, acting on the CH-OH group of donors, NAD or NADP as acceptor"/>
    <property type="evidence" value="ECO:0007669"/>
    <property type="project" value="UniProtKB-ARBA"/>
</dbReference>
<organism evidence="4 5">
    <name type="scientific">Thalassobaculum litoreum DSM 18839</name>
    <dbReference type="NCBI Taxonomy" id="1123362"/>
    <lineage>
        <taxon>Bacteria</taxon>
        <taxon>Pseudomonadati</taxon>
        <taxon>Pseudomonadota</taxon>
        <taxon>Alphaproteobacteria</taxon>
        <taxon>Rhodospirillales</taxon>
        <taxon>Thalassobaculaceae</taxon>
        <taxon>Thalassobaculum</taxon>
    </lineage>
</organism>
<name>A0A8G2BGG6_9PROT</name>
<dbReference type="SUPFAM" id="SSF51735">
    <property type="entry name" value="NAD(P)-binding Rossmann-fold domains"/>
    <property type="match status" value="1"/>
</dbReference>
<evidence type="ECO:0000256" key="1">
    <source>
        <dbReference type="ARBA" id="ARBA00023002"/>
    </source>
</evidence>
<evidence type="ECO:0000259" key="3">
    <source>
        <dbReference type="Pfam" id="PF02826"/>
    </source>
</evidence>
<comment type="caution">
    <text evidence="4">The sequence shown here is derived from an EMBL/GenBank/DDBJ whole genome shotgun (WGS) entry which is preliminary data.</text>
</comment>
<evidence type="ECO:0000313" key="5">
    <source>
        <dbReference type="Proteomes" id="UP000198615"/>
    </source>
</evidence>
<dbReference type="GO" id="GO:0051287">
    <property type="term" value="F:NAD binding"/>
    <property type="evidence" value="ECO:0007669"/>
    <property type="project" value="InterPro"/>
</dbReference>
<dbReference type="OrthoDB" id="9787219at2"/>
<keyword evidence="1" id="KW-0560">Oxidoreductase</keyword>
<dbReference type="InterPro" id="IPR029753">
    <property type="entry name" value="D-isomer_DH_CS"/>
</dbReference>
<keyword evidence="2" id="KW-0520">NAD</keyword>
<dbReference type="InterPro" id="IPR036291">
    <property type="entry name" value="NAD(P)-bd_dom_sf"/>
</dbReference>
<sequence>MTAIVNPIVAVHSTGDGPSAWIAALKDEMPGVDARPALDIAGDDLARVDVSISWRLPHGVMARFSNLKLAQSIGAGVDHILEDPERPLHVPIARLIDPFMAGSMTHHIVLQILRWHRKADKFERFAAEHVWPMSEAFDHRKLHVAILGLGTLGEHLSRSLTALEIANTGWTRSPRSAAGVASVSGAAELDALLARSNVVVCLLPLTEQTEGVLCAELFAKLPKGALLVNVGRGGHLVEEDLIPALDSGQLSAAALDVFRQEPLPADHPFWSDARIYITPHIAAEVNPPTASIAFAKNIALIRAGETPTGLVDLDRGY</sequence>
<dbReference type="PANTHER" id="PTHR43333">
    <property type="entry name" value="2-HACID_DH_C DOMAIN-CONTAINING PROTEIN"/>
    <property type="match status" value="1"/>
</dbReference>
<evidence type="ECO:0000256" key="2">
    <source>
        <dbReference type="ARBA" id="ARBA00023027"/>
    </source>
</evidence>
<dbReference type="Proteomes" id="UP000198615">
    <property type="component" value="Unassembled WGS sequence"/>
</dbReference>
<dbReference type="PROSITE" id="PS00671">
    <property type="entry name" value="D_2_HYDROXYACID_DH_3"/>
    <property type="match status" value="1"/>
</dbReference>
<keyword evidence="5" id="KW-1185">Reference proteome</keyword>
<accession>A0A8G2BGG6</accession>
<dbReference type="SUPFAM" id="SSF52283">
    <property type="entry name" value="Formate/glycerate dehydrogenase catalytic domain-like"/>
    <property type="match status" value="1"/>
</dbReference>
<dbReference type="CDD" id="cd12164">
    <property type="entry name" value="GDH_like_2"/>
    <property type="match status" value="1"/>
</dbReference>
<dbReference type="EMBL" id="FNBW01000004">
    <property type="protein sequence ID" value="SDF55161.1"/>
    <property type="molecule type" value="Genomic_DNA"/>
</dbReference>
<gene>
    <name evidence="4" type="ORF">SAMN05660686_01640</name>
</gene>
<dbReference type="Pfam" id="PF02826">
    <property type="entry name" value="2-Hacid_dh_C"/>
    <property type="match status" value="1"/>
</dbReference>
<dbReference type="Gene3D" id="3.40.50.720">
    <property type="entry name" value="NAD(P)-binding Rossmann-like Domain"/>
    <property type="match status" value="2"/>
</dbReference>
<reference evidence="4 5" key="1">
    <citation type="submission" date="2016-10" db="EMBL/GenBank/DDBJ databases">
        <authorList>
            <person name="Varghese N."/>
            <person name="Submissions S."/>
        </authorList>
    </citation>
    <scope>NUCLEOTIDE SEQUENCE [LARGE SCALE GENOMIC DNA]</scope>
    <source>
        <strain evidence="4 5">DSM 18839</strain>
    </source>
</reference>
<evidence type="ECO:0000313" key="4">
    <source>
        <dbReference type="EMBL" id="SDF55161.1"/>
    </source>
</evidence>
<keyword evidence="4" id="KW-0670">Pyruvate</keyword>
<dbReference type="RefSeq" id="WP_051244037.1">
    <property type="nucleotide sequence ID" value="NZ_FNBW01000004.1"/>
</dbReference>
<dbReference type="PANTHER" id="PTHR43333:SF1">
    <property type="entry name" value="D-ISOMER SPECIFIC 2-HYDROXYACID DEHYDROGENASE NAD-BINDING DOMAIN-CONTAINING PROTEIN"/>
    <property type="match status" value="1"/>
</dbReference>
<protein>
    <submittedName>
        <fullName evidence="4">Glyoxylate/hydroxypyruvate reductase A</fullName>
    </submittedName>
</protein>
<dbReference type="InterPro" id="IPR006140">
    <property type="entry name" value="D-isomer_DH_NAD-bd"/>
</dbReference>
<dbReference type="AlphaFoldDB" id="A0A8G2BGG6"/>
<proteinExistence type="predicted"/>
<feature type="domain" description="D-isomer specific 2-hydroxyacid dehydrogenase NAD-binding" evidence="3">
    <location>
        <begin position="111"/>
        <end position="282"/>
    </location>
</feature>